<evidence type="ECO:0000313" key="2">
    <source>
        <dbReference type="Proteomes" id="UP001162992"/>
    </source>
</evidence>
<keyword evidence="2" id="KW-1185">Reference proteome</keyword>
<evidence type="ECO:0000313" key="1">
    <source>
        <dbReference type="EMBL" id="KAJ7529061.1"/>
    </source>
</evidence>
<dbReference type="EMBL" id="CM055106">
    <property type="protein sequence ID" value="KAJ7529061.1"/>
    <property type="molecule type" value="Genomic_DNA"/>
</dbReference>
<dbReference type="Proteomes" id="UP001162992">
    <property type="component" value="Chromosome 15"/>
</dbReference>
<protein>
    <submittedName>
        <fullName evidence="1">Uncharacterized protein</fullName>
    </submittedName>
</protein>
<reference evidence="2" key="1">
    <citation type="journal article" date="2024" name="Proc. Natl. Acad. Sci. U.S.A.">
        <title>Extraordinary preservation of gene collinearity over three hundred million years revealed in homosporous lycophytes.</title>
        <authorList>
            <person name="Li C."/>
            <person name="Wickell D."/>
            <person name="Kuo L.Y."/>
            <person name="Chen X."/>
            <person name="Nie B."/>
            <person name="Liao X."/>
            <person name="Peng D."/>
            <person name="Ji J."/>
            <person name="Jenkins J."/>
            <person name="Williams M."/>
            <person name="Shu S."/>
            <person name="Plott C."/>
            <person name="Barry K."/>
            <person name="Rajasekar S."/>
            <person name="Grimwood J."/>
            <person name="Han X."/>
            <person name="Sun S."/>
            <person name="Hou Z."/>
            <person name="He W."/>
            <person name="Dai G."/>
            <person name="Sun C."/>
            <person name="Schmutz J."/>
            <person name="Leebens-Mack J.H."/>
            <person name="Li F.W."/>
            <person name="Wang L."/>
        </authorList>
    </citation>
    <scope>NUCLEOTIDE SEQUENCE [LARGE SCALE GENOMIC DNA]</scope>
    <source>
        <strain evidence="2">cv. PW_Plant_1</strain>
    </source>
</reference>
<name>A0ACC2BGZ2_DIPCM</name>
<accession>A0ACC2BGZ2</accession>
<proteinExistence type="predicted"/>
<gene>
    <name evidence="1" type="ORF">O6H91_15G032300</name>
</gene>
<sequence>MAMAMEEIGSCEAVMGDGALVELIVGRLSSPQDRHAASLVCKIWSDAVVWAARKIMPRCRKVLPKLASRFRRITWLDLSCFLDVLADEDLVMAASAFPNLRSITIGCSEQPQDFITDKGLKGFASKCSLLQRIELSNLPRLQDSAIDALSRNCRRLRYLHLENCTALTDSSLEAVSRFSELQQISLKGSFSFTSSGLAKIGAGCKKLTSVCFALEFISDCALKSLASGCPELQEIDLKYRTAGLGSLVECHSLLSLRVETDERIFMDEVLMHIAAANKNLKEFVFVHPINPLSEAAVVGIVSRCPNLQKLCLEAFKLTEMGLLSIMNCKNLKYLELLHFHSSGQGLAEIGLCQLDLRHFALRSAKCIRDVELQMFMDGNRRLEHLDLHYCCGPSGIGFSAIGACSRLQYLDLSFTEVDDLSLMEIGSGARHVKHLRLVKCEAITSVLPVARFAEVEFLNLDQCPFVTDEGLNALAVNCPRLENVSLACTRVTDIGITYLKNCSALRELRIPYCRGVNGPGIIEIANSCRWFRHISVSHRLRGSKVVELLREKWFIVSFEIDDMALVPFGFNPIV</sequence>
<organism evidence="1 2">
    <name type="scientific">Diphasiastrum complanatum</name>
    <name type="common">Issler's clubmoss</name>
    <name type="synonym">Lycopodium complanatum</name>
    <dbReference type="NCBI Taxonomy" id="34168"/>
    <lineage>
        <taxon>Eukaryota</taxon>
        <taxon>Viridiplantae</taxon>
        <taxon>Streptophyta</taxon>
        <taxon>Embryophyta</taxon>
        <taxon>Tracheophyta</taxon>
        <taxon>Lycopodiopsida</taxon>
        <taxon>Lycopodiales</taxon>
        <taxon>Lycopodiaceae</taxon>
        <taxon>Lycopodioideae</taxon>
        <taxon>Diphasiastrum</taxon>
    </lineage>
</organism>
<comment type="caution">
    <text evidence="1">The sequence shown here is derived from an EMBL/GenBank/DDBJ whole genome shotgun (WGS) entry which is preliminary data.</text>
</comment>